<dbReference type="InterPro" id="IPR010316">
    <property type="entry name" value="AlkA_N"/>
</dbReference>
<sequence length="92" mass="10374">MTLLPWHSPYDWQWMFHFLGARTVQGIETFVGDSYCRSFALNGHAGLITVTPDDAAQGMRVTLSAGCSRSRRLVWRGLRAYLICPATRSRSP</sequence>
<dbReference type="Gene3D" id="3.30.310.20">
    <property type="entry name" value="DNA-3-methyladenine glycosylase AlkA, N-terminal domain"/>
    <property type="match status" value="1"/>
</dbReference>
<dbReference type="EC" id="3.2.2.21" evidence="2"/>
<dbReference type="GO" id="GO:0003905">
    <property type="term" value="F:alkylbase DNA N-glycosylase activity"/>
    <property type="evidence" value="ECO:0007669"/>
    <property type="project" value="UniProtKB-EC"/>
</dbReference>
<keyword evidence="2" id="KW-0378">Hydrolase</keyword>
<evidence type="ECO:0000259" key="1">
    <source>
        <dbReference type="SMART" id="SM01009"/>
    </source>
</evidence>
<dbReference type="AlphaFoldDB" id="A0A7H4MVG9"/>
<reference evidence="2 3" key="1">
    <citation type="submission" date="2018-06" db="EMBL/GenBank/DDBJ databases">
        <authorList>
            <consortium name="Pathogen Informatics"/>
            <person name="Doyle S."/>
        </authorList>
    </citation>
    <scope>NUCLEOTIDE SEQUENCE [LARGE SCALE GENOMIC DNA]</scope>
    <source>
        <strain evidence="2 3">NCTC11694</strain>
    </source>
</reference>
<proteinExistence type="predicted"/>
<dbReference type="Proteomes" id="UP000255050">
    <property type="component" value="Unassembled WGS sequence"/>
</dbReference>
<dbReference type="SUPFAM" id="SSF55945">
    <property type="entry name" value="TATA-box binding protein-like"/>
    <property type="match status" value="1"/>
</dbReference>
<feature type="domain" description="DNA-3-methyladenine glycosylase AlkA N-terminal" evidence="1">
    <location>
        <begin position="1"/>
        <end position="89"/>
    </location>
</feature>
<dbReference type="Pfam" id="PF06029">
    <property type="entry name" value="AlkA_N"/>
    <property type="match status" value="1"/>
</dbReference>
<organism evidence="2 3">
    <name type="scientific">Klebsiella michiganensis</name>
    <dbReference type="NCBI Taxonomy" id="1134687"/>
    <lineage>
        <taxon>Bacteria</taxon>
        <taxon>Pseudomonadati</taxon>
        <taxon>Pseudomonadota</taxon>
        <taxon>Gammaproteobacteria</taxon>
        <taxon>Enterobacterales</taxon>
        <taxon>Enterobacteriaceae</taxon>
        <taxon>Klebsiella/Raoultella group</taxon>
        <taxon>Klebsiella</taxon>
    </lineage>
</organism>
<name>A0A7H4MVG9_9ENTR</name>
<keyword evidence="2" id="KW-0326">Glycosidase</keyword>
<evidence type="ECO:0000313" key="3">
    <source>
        <dbReference type="Proteomes" id="UP000255050"/>
    </source>
</evidence>
<dbReference type="InterPro" id="IPR037046">
    <property type="entry name" value="AlkA_N_sf"/>
</dbReference>
<accession>A0A7H4MVG9</accession>
<dbReference type="SMART" id="SM01009">
    <property type="entry name" value="AlkA_N"/>
    <property type="match status" value="1"/>
</dbReference>
<dbReference type="EMBL" id="UGJR01000005">
    <property type="protein sequence ID" value="STT05138.1"/>
    <property type="molecule type" value="Genomic_DNA"/>
</dbReference>
<protein>
    <submittedName>
        <fullName evidence="2">DNA-3-methyladenine glycosylase II</fullName>
        <ecNumber evidence="2">3.2.2.21</ecNumber>
    </submittedName>
</protein>
<gene>
    <name evidence="2" type="primary">alkA_1</name>
    <name evidence="2" type="ORF">NCTC11694_06679</name>
</gene>
<evidence type="ECO:0000313" key="2">
    <source>
        <dbReference type="EMBL" id="STT05138.1"/>
    </source>
</evidence>
<comment type="caution">
    <text evidence="2">The sequence shown here is derived from an EMBL/GenBank/DDBJ whole genome shotgun (WGS) entry which is preliminary data.</text>
</comment>